<reference evidence="2" key="1">
    <citation type="journal article" date="2011" name="PLoS Genet.">
        <title>Genomic analysis of the necrotrophic fungal pathogens Sclerotinia sclerotiorum and Botrytis cinerea.</title>
        <authorList>
            <person name="Amselem J."/>
            <person name="Cuomo C.A."/>
            <person name="van Kan J.A."/>
            <person name="Viaud M."/>
            <person name="Benito E.P."/>
            <person name="Couloux A."/>
            <person name="Coutinho P.M."/>
            <person name="de Vries R.P."/>
            <person name="Dyer P.S."/>
            <person name="Fillinger S."/>
            <person name="Fournier E."/>
            <person name="Gout L."/>
            <person name="Hahn M."/>
            <person name="Kohn L."/>
            <person name="Lapalu N."/>
            <person name="Plummer K.M."/>
            <person name="Pradier J.M."/>
            <person name="Quevillon E."/>
            <person name="Sharon A."/>
            <person name="Simon A."/>
            <person name="ten Have A."/>
            <person name="Tudzynski B."/>
            <person name="Tudzynski P."/>
            <person name="Wincker P."/>
            <person name="Andrew M."/>
            <person name="Anthouard V."/>
            <person name="Beever R.E."/>
            <person name="Beffa R."/>
            <person name="Benoit I."/>
            <person name="Bouzid O."/>
            <person name="Brault B."/>
            <person name="Chen Z."/>
            <person name="Choquer M."/>
            <person name="Collemare J."/>
            <person name="Cotton P."/>
            <person name="Danchin E.G."/>
            <person name="Da Silva C."/>
            <person name="Gautier A."/>
            <person name="Giraud C."/>
            <person name="Giraud T."/>
            <person name="Gonzalez C."/>
            <person name="Grossetete S."/>
            <person name="Guldener U."/>
            <person name="Henrissat B."/>
            <person name="Howlett B.J."/>
            <person name="Kodira C."/>
            <person name="Kretschmer M."/>
            <person name="Lappartient A."/>
            <person name="Leroch M."/>
            <person name="Levis C."/>
            <person name="Mauceli E."/>
            <person name="Neuveglise C."/>
            <person name="Oeser B."/>
            <person name="Pearson M."/>
            <person name="Poulain J."/>
            <person name="Poussereau N."/>
            <person name="Quesneville H."/>
            <person name="Rascle C."/>
            <person name="Schumacher J."/>
            <person name="Segurens B."/>
            <person name="Sexton A."/>
            <person name="Silva E."/>
            <person name="Sirven C."/>
            <person name="Soanes D.M."/>
            <person name="Talbot N.J."/>
            <person name="Templeton M."/>
            <person name="Yandava C."/>
            <person name="Yarden O."/>
            <person name="Zeng Q."/>
            <person name="Rollins J.A."/>
            <person name="Lebrun M.H."/>
            <person name="Dickman M."/>
        </authorList>
    </citation>
    <scope>NUCLEOTIDE SEQUENCE [LARGE SCALE GENOMIC DNA]</scope>
    <source>
        <strain evidence="2">T4</strain>
    </source>
</reference>
<dbReference type="Proteomes" id="UP000008177">
    <property type="component" value="Unplaced contigs"/>
</dbReference>
<protein>
    <submittedName>
        <fullName evidence="1">Uncharacterized protein</fullName>
    </submittedName>
</protein>
<sequence length="41" mass="4976">MSYPPYRLYWHIGFMKEEICRRQSATRYISKKAGVAIVRIR</sequence>
<name>G2Y0V5_BOTF4</name>
<dbReference type="HOGENOM" id="CLU_3279368_0_0_1"/>
<dbReference type="AlphaFoldDB" id="G2Y0V5"/>
<dbReference type="InParanoid" id="G2Y0V5"/>
<evidence type="ECO:0000313" key="2">
    <source>
        <dbReference type="Proteomes" id="UP000008177"/>
    </source>
</evidence>
<proteinExistence type="predicted"/>
<evidence type="ECO:0000313" key="1">
    <source>
        <dbReference type="EMBL" id="CCD46270.1"/>
    </source>
</evidence>
<accession>G2Y0V5</accession>
<dbReference type="EMBL" id="FQ790281">
    <property type="protein sequence ID" value="CCD46270.1"/>
    <property type="molecule type" value="Genomic_DNA"/>
</dbReference>
<organism evidence="1 2">
    <name type="scientific">Botryotinia fuckeliana (strain T4)</name>
    <name type="common">Noble rot fungus</name>
    <name type="synonym">Botrytis cinerea</name>
    <dbReference type="NCBI Taxonomy" id="999810"/>
    <lineage>
        <taxon>Eukaryota</taxon>
        <taxon>Fungi</taxon>
        <taxon>Dikarya</taxon>
        <taxon>Ascomycota</taxon>
        <taxon>Pezizomycotina</taxon>
        <taxon>Leotiomycetes</taxon>
        <taxon>Helotiales</taxon>
        <taxon>Sclerotiniaceae</taxon>
        <taxon>Botrytis</taxon>
    </lineage>
</organism>
<gene>
    <name evidence="1" type="ORF">BofuT4_uP118200.1</name>
</gene>